<dbReference type="EMBL" id="CAJVPY010072953">
    <property type="protein sequence ID" value="CAG8829320.1"/>
    <property type="molecule type" value="Genomic_DNA"/>
</dbReference>
<proteinExistence type="predicted"/>
<evidence type="ECO:0000313" key="2">
    <source>
        <dbReference type="Proteomes" id="UP000789405"/>
    </source>
</evidence>
<gene>
    <name evidence="1" type="ORF">DERYTH_LOCUS28662</name>
</gene>
<keyword evidence="2" id="KW-1185">Reference proteome</keyword>
<name>A0A9N9KHM8_9GLOM</name>
<feature type="non-terminal residue" evidence="1">
    <location>
        <position position="65"/>
    </location>
</feature>
<sequence length="65" mass="7732">MAFQPVVEQIETITLEKVASSEDMVYYDTNALSQRLTREFEEHDRRIRSLERTNETFISFKETNS</sequence>
<organism evidence="1 2">
    <name type="scientific">Dentiscutata erythropus</name>
    <dbReference type="NCBI Taxonomy" id="1348616"/>
    <lineage>
        <taxon>Eukaryota</taxon>
        <taxon>Fungi</taxon>
        <taxon>Fungi incertae sedis</taxon>
        <taxon>Mucoromycota</taxon>
        <taxon>Glomeromycotina</taxon>
        <taxon>Glomeromycetes</taxon>
        <taxon>Diversisporales</taxon>
        <taxon>Gigasporaceae</taxon>
        <taxon>Dentiscutata</taxon>
    </lineage>
</organism>
<comment type="caution">
    <text evidence="1">The sequence shown here is derived from an EMBL/GenBank/DDBJ whole genome shotgun (WGS) entry which is preliminary data.</text>
</comment>
<dbReference type="AlphaFoldDB" id="A0A9N9KHM8"/>
<reference evidence="1" key="1">
    <citation type="submission" date="2021-06" db="EMBL/GenBank/DDBJ databases">
        <authorList>
            <person name="Kallberg Y."/>
            <person name="Tangrot J."/>
            <person name="Rosling A."/>
        </authorList>
    </citation>
    <scope>NUCLEOTIDE SEQUENCE</scope>
    <source>
        <strain evidence="1">MA453B</strain>
    </source>
</reference>
<evidence type="ECO:0000313" key="1">
    <source>
        <dbReference type="EMBL" id="CAG8829320.1"/>
    </source>
</evidence>
<dbReference type="Proteomes" id="UP000789405">
    <property type="component" value="Unassembled WGS sequence"/>
</dbReference>
<protein>
    <submittedName>
        <fullName evidence="1">23728_t:CDS:1</fullName>
    </submittedName>
</protein>
<accession>A0A9N9KHM8</accession>